<feature type="transmembrane region" description="Helical" evidence="1">
    <location>
        <begin position="420"/>
        <end position="438"/>
    </location>
</feature>
<accession>A0ABW8QZ80</accession>
<reference evidence="2 3" key="1">
    <citation type="submission" date="2024-11" db="EMBL/GenBank/DDBJ databases">
        <authorList>
            <person name="Lucas J.A."/>
        </authorList>
    </citation>
    <scope>NUCLEOTIDE SEQUENCE [LARGE SCALE GENOMIC DNA]</scope>
    <source>
        <strain evidence="2 3">Z 7.15</strain>
    </source>
</reference>
<keyword evidence="1" id="KW-1133">Transmembrane helix</keyword>
<name>A0ABW8QZ80_9PSED</name>
<feature type="transmembrane region" description="Helical" evidence="1">
    <location>
        <begin position="160"/>
        <end position="181"/>
    </location>
</feature>
<evidence type="ECO:0000256" key="1">
    <source>
        <dbReference type="SAM" id="Phobius"/>
    </source>
</evidence>
<comment type="caution">
    <text evidence="2">The sequence shown here is derived from an EMBL/GenBank/DDBJ whole genome shotgun (WGS) entry which is preliminary data.</text>
</comment>
<feature type="transmembrane region" description="Helical" evidence="1">
    <location>
        <begin position="38"/>
        <end position="58"/>
    </location>
</feature>
<gene>
    <name evidence="2" type="ORF">ACJEBJ_09675</name>
</gene>
<feature type="transmembrane region" description="Helical" evidence="1">
    <location>
        <begin position="6"/>
        <end position="26"/>
    </location>
</feature>
<feature type="transmembrane region" description="Helical" evidence="1">
    <location>
        <begin position="396"/>
        <end position="414"/>
    </location>
</feature>
<organism evidence="2 3">
    <name type="scientific">Pseudomonas pergaminensis</name>
    <dbReference type="NCBI Taxonomy" id="2853159"/>
    <lineage>
        <taxon>Bacteria</taxon>
        <taxon>Pseudomonadati</taxon>
        <taxon>Pseudomonadota</taxon>
        <taxon>Gammaproteobacteria</taxon>
        <taxon>Pseudomonadales</taxon>
        <taxon>Pseudomonadaceae</taxon>
        <taxon>Pseudomonas</taxon>
    </lineage>
</organism>
<keyword evidence="1" id="KW-0812">Transmembrane</keyword>
<sequence length="450" mass="51025">MSPDDYILKAISIMISLMILPFAYLLKIKCKSWVAPSVVFTLFWFLLTFLPLVVMFSVPSNPFAMVYIFACLLAFSMPSLLTTWTPKNTKNEQKSTVSADIYNSSFLTISFYSMQIVVVLCIFINLSIQGYSPYDFLTDLTGTAYRYLNDRYSGNIEANFFSRTGTLLNYTANCIGGLIIARKTNPKKLLVFLFSFVPACLYMVVYADKGTLFQCAAFFYSGVLVARISSGDFSLTNKKTNRVIFFSLICLLPILILSFLARGIGGGTTEETIDKLLYYFSSYAFGHFYAFSDWFSSVYSGYSIAHFVDSGENTYGLYTFMALFKALGSTAFIPEGYYDEYYNFNNIIQSNIYTMFRGTITDFSAFGALTYFLLSGLFFNAGYISMLKNARPIFSPAIYMCFIAYTYSSFLISIMTWNSIFAVFILVSLLLWINRVAYGKRLVLRSTQTH</sequence>
<proteinExistence type="predicted"/>
<feature type="transmembrane region" description="Helical" evidence="1">
    <location>
        <begin position="315"/>
        <end position="333"/>
    </location>
</feature>
<dbReference type="NCBIfam" id="TIGR04370">
    <property type="entry name" value="glyco_rpt_poly"/>
    <property type="match status" value="1"/>
</dbReference>
<evidence type="ECO:0000313" key="3">
    <source>
        <dbReference type="Proteomes" id="UP001623008"/>
    </source>
</evidence>
<feature type="transmembrane region" description="Helical" evidence="1">
    <location>
        <begin position="106"/>
        <end position="128"/>
    </location>
</feature>
<dbReference type="EMBL" id="JBJHQF010000011">
    <property type="protein sequence ID" value="MFK9004392.1"/>
    <property type="molecule type" value="Genomic_DNA"/>
</dbReference>
<feature type="transmembrane region" description="Helical" evidence="1">
    <location>
        <begin position="188"/>
        <end position="205"/>
    </location>
</feature>
<feature type="transmembrane region" description="Helical" evidence="1">
    <location>
        <begin position="242"/>
        <end position="264"/>
    </location>
</feature>
<evidence type="ECO:0000313" key="2">
    <source>
        <dbReference type="EMBL" id="MFK9004392.1"/>
    </source>
</evidence>
<feature type="transmembrane region" description="Helical" evidence="1">
    <location>
        <begin position="363"/>
        <end position="384"/>
    </location>
</feature>
<feature type="transmembrane region" description="Helical" evidence="1">
    <location>
        <begin position="64"/>
        <end position="85"/>
    </location>
</feature>
<protein>
    <submittedName>
        <fullName evidence="2">O-antigen polymerase</fullName>
    </submittedName>
</protein>
<feature type="transmembrane region" description="Helical" evidence="1">
    <location>
        <begin position="211"/>
        <end position="230"/>
    </location>
</feature>
<keyword evidence="3" id="KW-1185">Reference proteome</keyword>
<dbReference type="RefSeq" id="WP_406597356.1">
    <property type="nucleotide sequence ID" value="NZ_JBJHQF010000011.1"/>
</dbReference>
<dbReference type="Proteomes" id="UP001623008">
    <property type="component" value="Unassembled WGS sequence"/>
</dbReference>
<keyword evidence="1" id="KW-0472">Membrane</keyword>